<name>A0ABU2R6C6_9ACTN</name>
<dbReference type="InterPro" id="IPR037523">
    <property type="entry name" value="VOC_core"/>
</dbReference>
<dbReference type="InterPro" id="IPR041581">
    <property type="entry name" value="Glyoxalase_6"/>
</dbReference>
<evidence type="ECO:0000259" key="1">
    <source>
        <dbReference type="PROSITE" id="PS51819"/>
    </source>
</evidence>
<organism evidence="2 3">
    <name type="scientific">Streptomyces evansiae</name>
    <dbReference type="NCBI Taxonomy" id="3075535"/>
    <lineage>
        <taxon>Bacteria</taxon>
        <taxon>Bacillati</taxon>
        <taxon>Actinomycetota</taxon>
        <taxon>Actinomycetes</taxon>
        <taxon>Kitasatosporales</taxon>
        <taxon>Streptomycetaceae</taxon>
        <taxon>Streptomyces</taxon>
    </lineage>
</organism>
<comment type="caution">
    <text evidence="2">The sequence shown here is derived from an EMBL/GenBank/DDBJ whole genome shotgun (WGS) entry which is preliminary data.</text>
</comment>
<evidence type="ECO:0000313" key="3">
    <source>
        <dbReference type="Proteomes" id="UP001183610"/>
    </source>
</evidence>
<dbReference type="EMBL" id="JAVRET010000064">
    <property type="protein sequence ID" value="MDT0411937.1"/>
    <property type="molecule type" value="Genomic_DNA"/>
</dbReference>
<accession>A0ABU2R6C6</accession>
<protein>
    <submittedName>
        <fullName evidence="2">VOC family protein</fullName>
    </submittedName>
</protein>
<dbReference type="InterPro" id="IPR029068">
    <property type="entry name" value="Glyas_Bleomycin-R_OHBP_Dase"/>
</dbReference>
<dbReference type="PANTHER" id="PTHR35908:SF1">
    <property type="entry name" value="CONSERVED PROTEIN"/>
    <property type="match status" value="1"/>
</dbReference>
<dbReference type="Gene3D" id="3.10.180.10">
    <property type="entry name" value="2,3-Dihydroxybiphenyl 1,2-Dioxygenase, domain 1"/>
    <property type="match status" value="1"/>
</dbReference>
<dbReference type="CDD" id="cd06587">
    <property type="entry name" value="VOC"/>
    <property type="match status" value="1"/>
</dbReference>
<gene>
    <name evidence="2" type="ORF">RM698_23175</name>
</gene>
<sequence>MPPYLRPVAVTLDCADPLALAAFYREATGLAPHPGSGAGFAALTGPDGFVLGFQAVEDYRPPRRPGQDVPQQVHLCYEVGEDLGAAEARLLALGAAVPGHQPHDPDHARVLTDPAGHPFCIVRKKRKKGKD</sequence>
<reference evidence="3" key="1">
    <citation type="submission" date="2023-07" db="EMBL/GenBank/DDBJ databases">
        <title>30 novel species of actinomycetes from the DSMZ collection.</title>
        <authorList>
            <person name="Nouioui I."/>
        </authorList>
    </citation>
    <scope>NUCLEOTIDE SEQUENCE [LARGE SCALE GENOMIC DNA]</scope>
    <source>
        <strain evidence="3">DSM 41979</strain>
    </source>
</reference>
<keyword evidence="3" id="KW-1185">Reference proteome</keyword>
<evidence type="ECO:0000313" key="2">
    <source>
        <dbReference type="EMBL" id="MDT0411937.1"/>
    </source>
</evidence>
<proteinExistence type="predicted"/>
<feature type="domain" description="VOC" evidence="1">
    <location>
        <begin position="6"/>
        <end position="124"/>
    </location>
</feature>
<dbReference type="PANTHER" id="PTHR35908">
    <property type="entry name" value="HYPOTHETICAL FUSION PROTEIN"/>
    <property type="match status" value="1"/>
</dbReference>
<dbReference type="Pfam" id="PF18029">
    <property type="entry name" value="Glyoxalase_6"/>
    <property type="match status" value="1"/>
</dbReference>
<dbReference type="SUPFAM" id="SSF54593">
    <property type="entry name" value="Glyoxalase/Bleomycin resistance protein/Dihydroxybiphenyl dioxygenase"/>
    <property type="match status" value="1"/>
</dbReference>
<dbReference type="Proteomes" id="UP001183610">
    <property type="component" value="Unassembled WGS sequence"/>
</dbReference>
<dbReference type="RefSeq" id="WP_010267278.1">
    <property type="nucleotide sequence ID" value="NZ_JAVRET010000064.1"/>
</dbReference>
<dbReference type="PROSITE" id="PS51819">
    <property type="entry name" value="VOC"/>
    <property type="match status" value="1"/>
</dbReference>